<comment type="similarity">
    <text evidence="1">Belongs to the calycin superfamily. Fatty-acid binding protein (FABP) family.</text>
</comment>
<dbReference type="KEGG" id="aplc:110977654"/>
<dbReference type="OrthoDB" id="9991853at2759"/>
<dbReference type="PANTHER" id="PTHR11955">
    <property type="entry name" value="FATTY ACID BINDING PROTEIN"/>
    <property type="match status" value="1"/>
</dbReference>
<dbReference type="GeneID" id="110977654"/>
<sequence>MPANFSGKWVSGASEGWGKFLGKFGVPVEKFPTDIQVTEEIAQSGDAINIKTSNNKDDKVKEVTINVGQNFKDTIGGGKELEFTTAWQGDKLVMTGIDGKGSMARELSGGNMIVTFTHEGVVAKSTYNKA</sequence>
<dbReference type="GO" id="GO:0008289">
    <property type="term" value="F:lipid binding"/>
    <property type="evidence" value="ECO:0007669"/>
    <property type="project" value="InterPro"/>
</dbReference>
<dbReference type="SUPFAM" id="SSF50814">
    <property type="entry name" value="Lipocalins"/>
    <property type="match status" value="1"/>
</dbReference>
<evidence type="ECO:0000313" key="3">
    <source>
        <dbReference type="RefSeq" id="XP_022087643.1"/>
    </source>
</evidence>
<dbReference type="InterPro" id="IPR012674">
    <property type="entry name" value="Calycin"/>
</dbReference>
<dbReference type="InterPro" id="IPR031259">
    <property type="entry name" value="ILBP"/>
</dbReference>
<dbReference type="RefSeq" id="XP_022087643.1">
    <property type="nucleotide sequence ID" value="XM_022231951.1"/>
</dbReference>
<dbReference type="Gene3D" id="2.40.128.20">
    <property type="match status" value="1"/>
</dbReference>
<evidence type="ECO:0000256" key="1">
    <source>
        <dbReference type="ARBA" id="ARBA00008390"/>
    </source>
</evidence>
<accession>A0A8B7Y385</accession>
<gene>
    <name evidence="3" type="primary">LOC110977654</name>
</gene>
<dbReference type="InterPro" id="IPR000463">
    <property type="entry name" value="Fatty_acid-bd"/>
</dbReference>
<reference evidence="3" key="1">
    <citation type="submission" date="2025-08" db="UniProtKB">
        <authorList>
            <consortium name="RefSeq"/>
        </authorList>
    </citation>
    <scope>IDENTIFICATION</scope>
</reference>
<dbReference type="PRINTS" id="PR00178">
    <property type="entry name" value="FATTYACIDBP"/>
</dbReference>
<proteinExistence type="inferred from homology"/>
<name>A0A8B7Y385_ACAPL</name>
<dbReference type="OMA" id="TSTCADM"/>
<keyword evidence="2" id="KW-1185">Reference proteome</keyword>
<protein>
    <submittedName>
        <fullName evidence="3">Uncharacterized protein LOC110977654</fullName>
    </submittedName>
</protein>
<dbReference type="AlphaFoldDB" id="A0A8B7Y385"/>
<dbReference type="Proteomes" id="UP000694845">
    <property type="component" value="Unplaced"/>
</dbReference>
<organism evidence="2 3">
    <name type="scientific">Acanthaster planci</name>
    <name type="common">Crown-of-thorns starfish</name>
    <dbReference type="NCBI Taxonomy" id="133434"/>
    <lineage>
        <taxon>Eukaryota</taxon>
        <taxon>Metazoa</taxon>
        <taxon>Echinodermata</taxon>
        <taxon>Eleutherozoa</taxon>
        <taxon>Asterozoa</taxon>
        <taxon>Asteroidea</taxon>
        <taxon>Valvatacea</taxon>
        <taxon>Valvatida</taxon>
        <taxon>Acanthasteridae</taxon>
        <taxon>Acanthaster</taxon>
    </lineage>
</organism>
<dbReference type="CDD" id="cd00742">
    <property type="entry name" value="FABP"/>
    <property type="match status" value="1"/>
</dbReference>
<evidence type="ECO:0000313" key="2">
    <source>
        <dbReference type="Proteomes" id="UP000694845"/>
    </source>
</evidence>